<evidence type="ECO:0000313" key="7">
    <source>
        <dbReference type="EMBL" id="MBA8814798.1"/>
    </source>
</evidence>
<evidence type="ECO:0000256" key="2">
    <source>
        <dbReference type="ARBA" id="ARBA00023125"/>
    </source>
</evidence>
<evidence type="ECO:0000313" key="6">
    <source>
        <dbReference type="EMBL" id="GEK83589.1"/>
    </source>
</evidence>
<dbReference type="RefSeq" id="WP_146855464.1">
    <property type="nucleotide sequence ID" value="NZ_BAAAHR010000003.1"/>
</dbReference>
<dbReference type="InterPro" id="IPR000524">
    <property type="entry name" value="Tscrpt_reg_HTH_GntR"/>
</dbReference>
<dbReference type="GO" id="GO:0003677">
    <property type="term" value="F:DNA binding"/>
    <property type="evidence" value="ECO:0007669"/>
    <property type="project" value="UniProtKB-KW"/>
</dbReference>
<keyword evidence="8" id="KW-1185">Reference proteome</keyword>
<accession>A0A7W3PK61</accession>
<keyword evidence="3" id="KW-0804">Transcription</keyword>
<evidence type="ECO:0000256" key="4">
    <source>
        <dbReference type="SAM" id="MobiDB-lite"/>
    </source>
</evidence>
<keyword evidence="1" id="KW-0805">Transcription regulation</keyword>
<dbReference type="Gene3D" id="1.10.10.10">
    <property type="entry name" value="Winged helix-like DNA-binding domain superfamily/Winged helix DNA-binding domain"/>
    <property type="match status" value="1"/>
</dbReference>
<dbReference type="Pfam" id="PF00392">
    <property type="entry name" value="GntR"/>
    <property type="match status" value="1"/>
</dbReference>
<dbReference type="SUPFAM" id="SSF46785">
    <property type="entry name" value="Winged helix' DNA-binding domain"/>
    <property type="match status" value="1"/>
</dbReference>
<dbReference type="Proteomes" id="UP000522688">
    <property type="component" value="Unassembled WGS sequence"/>
</dbReference>
<dbReference type="InterPro" id="IPR036390">
    <property type="entry name" value="WH_DNA-bd_sf"/>
</dbReference>
<name>A0A7W3PK61_9MICO</name>
<reference evidence="6 8" key="1">
    <citation type="submission" date="2019-07" db="EMBL/GenBank/DDBJ databases">
        <title>Whole genome shotgun sequence of Frigoribacterium faeni NBRC 103066.</title>
        <authorList>
            <person name="Hosoyama A."/>
            <person name="Uohara A."/>
            <person name="Ohji S."/>
            <person name="Ichikawa N."/>
        </authorList>
    </citation>
    <scope>NUCLEOTIDE SEQUENCE [LARGE SCALE GENOMIC DNA]</scope>
    <source>
        <strain evidence="6 8">NBRC 103066</strain>
    </source>
</reference>
<evidence type="ECO:0000313" key="9">
    <source>
        <dbReference type="Proteomes" id="UP000522688"/>
    </source>
</evidence>
<organism evidence="7 9">
    <name type="scientific">Frigoribacterium faeni</name>
    <dbReference type="NCBI Taxonomy" id="145483"/>
    <lineage>
        <taxon>Bacteria</taxon>
        <taxon>Bacillati</taxon>
        <taxon>Actinomycetota</taxon>
        <taxon>Actinomycetes</taxon>
        <taxon>Micrococcales</taxon>
        <taxon>Microbacteriaceae</taxon>
        <taxon>Frigoribacterium</taxon>
    </lineage>
</organism>
<sequence>MPTTTPMTSPMPNGARPAEVDARRVRPDEVRSGVDHPSAPTTELMLVDVATGRYRPGDVIDVEAVVRELGTSRAEVRRAIDVLCRIGVLLRPPFGGVAVVGLHPLSTVTLLRRLGGAIESALTLGPLLEQLPEPQPQPTLADAYGLVMPADVERLVELARPLLTTFEPDEAARLEREVLDPLSVFASTAALRVHGSTPALGDDVRGRIVDLIESAAHYGDWRAIPGLVADHAIAFAPDLP</sequence>
<protein>
    <recommendedName>
        <fullName evidence="5">HTH gntR-type domain-containing protein</fullName>
    </recommendedName>
</protein>
<dbReference type="EMBL" id="BJUV01000017">
    <property type="protein sequence ID" value="GEK83589.1"/>
    <property type="molecule type" value="Genomic_DNA"/>
</dbReference>
<comment type="caution">
    <text evidence="7">The sequence shown here is derived from an EMBL/GenBank/DDBJ whole genome shotgun (WGS) entry which is preliminary data.</text>
</comment>
<feature type="domain" description="HTH gntR-type" evidence="5">
    <location>
        <begin position="48"/>
        <end position="99"/>
    </location>
</feature>
<feature type="compositionally biased region" description="Basic and acidic residues" evidence="4">
    <location>
        <begin position="18"/>
        <end position="34"/>
    </location>
</feature>
<reference evidence="7 9" key="2">
    <citation type="submission" date="2020-07" db="EMBL/GenBank/DDBJ databases">
        <title>Sequencing the genomes of 1000 actinobacteria strains.</title>
        <authorList>
            <person name="Klenk H.-P."/>
        </authorList>
    </citation>
    <scope>NUCLEOTIDE SEQUENCE [LARGE SCALE GENOMIC DNA]</scope>
    <source>
        <strain evidence="7 9">DSM 10309</strain>
    </source>
</reference>
<evidence type="ECO:0000259" key="5">
    <source>
        <dbReference type="Pfam" id="PF00392"/>
    </source>
</evidence>
<evidence type="ECO:0000313" key="8">
    <source>
        <dbReference type="Proteomes" id="UP000321154"/>
    </source>
</evidence>
<keyword evidence="2" id="KW-0238">DNA-binding</keyword>
<evidence type="ECO:0000256" key="1">
    <source>
        <dbReference type="ARBA" id="ARBA00023015"/>
    </source>
</evidence>
<dbReference type="OrthoDB" id="5113613at2"/>
<dbReference type="InterPro" id="IPR036388">
    <property type="entry name" value="WH-like_DNA-bd_sf"/>
</dbReference>
<feature type="compositionally biased region" description="Low complexity" evidence="4">
    <location>
        <begin position="1"/>
        <end position="12"/>
    </location>
</feature>
<evidence type="ECO:0000256" key="3">
    <source>
        <dbReference type="ARBA" id="ARBA00023163"/>
    </source>
</evidence>
<dbReference type="GO" id="GO:0003700">
    <property type="term" value="F:DNA-binding transcription factor activity"/>
    <property type="evidence" value="ECO:0007669"/>
    <property type="project" value="InterPro"/>
</dbReference>
<dbReference type="EMBL" id="JACGWW010000008">
    <property type="protein sequence ID" value="MBA8814798.1"/>
    <property type="molecule type" value="Genomic_DNA"/>
</dbReference>
<dbReference type="AlphaFoldDB" id="A0A7W3PK61"/>
<feature type="region of interest" description="Disordered" evidence="4">
    <location>
        <begin position="1"/>
        <end position="39"/>
    </location>
</feature>
<proteinExistence type="predicted"/>
<gene>
    <name evidence="7" type="ORF">FB463_003073</name>
    <name evidence="6" type="ORF">FFA01_18980</name>
</gene>
<dbReference type="Proteomes" id="UP000321154">
    <property type="component" value="Unassembled WGS sequence"/>
</dbReference>